<comment type="catalytic activity">
    <reaction evidence="1">
        <text>chorismate = isochorismate</text>
        <dbReference type="Rhea" id="RHEA:18985"/>
        <dbReference type="ChEBI" id="CHEBI:29748"/>
        <dbReference type="ChEBI" id="CHEBI:29780"/>
        <dbReference type="EC" id="5.4.4.2"/>
    </reaction>
</comment>
<evidence type="ECO:0000313" key="7">
    <source>
        <dbReference type="EMBL" id="MEG3437596.1"/>
    </source>
</evidence>
<dbReference type="InterPro" id="IPR004561">
    <property type="entry name" value="IsoChor_synthase"/>
</dbReference>
<evidence type="ECO:0000256" key="2">
    <source>
        <dbReference type="ARBA" id="ARBA00005297"/>
    </source>
</evidence>
<dbReference type="EC" id="5.4.4.2" evidence="3"/>
<feature type="domain" description="Chorismate-utilising enzyme C-terminal" evidence="6">
    <location>
        <begin position="213"/>
        <end position="464"/>
    </location>
</feature>
<dbReference type="SUPFAM" id="SSF56322">
    <property type="entry name" value="ADC synthase"/>
    <property type="match status" value="1"/>
</dbReference>
<dbReference type="RefSeq" id="WP_332865076.1">
    <property type="nucleotide sequence ID" value="NZ_JBAFSM010000017.1"/>
</dbReference>
<evidence type="ECO:0000256" key="4">
    <source>
        <dbReference type="ARBA" id="ARBA00023235"/>
    </source>
</evidence>
<dbReference type="EMBL" id="JBAFSM010000017">
    <property type="protein sequence ID" value="MEG3437596.1"/>
    <property type="molecule type" value="Genomic_DNA"/>
</dbReference>
<evidence type="ECO:0000259" key="6">
    <source>
        <dbReference type="Pfam" id="PF00425"/>
    </source>
</evidence>
<dbReference type="Proteomes" id="UP001328733">
    <property type="component" value="Unassembled WGS sequence"/>
</dbReference>
<comment type="similarity">
    <text evidence="2">Belongs to the isochorismate synthase family.</text>
</comment>
<dbReference type="PANTHER" id="PTHR42839">
    <property type="entry name" value="ISOCHORISMATE SYNTHASE ENTC"/>
    <property type="match status" value="1"/>
</dbReference>
<keyword evidence="8" id="KW-1185">Reference proteome</keyword>
<name>A0AAW9QUN6_9CHRO</name>
<dbReference type="NCBIfam" id="TIGR00543">
    <property type="entry name" value="isochor_syn"/>
    <property type="match status" value="1"/>
</dbReference>
<organism evidence="7 8">
    <name type="scientific">Pannus brasiliensis CCIBt3594</name>
    <dbReference type="NCBI Taxonomy" id="1427578"/>
    <lineage>
        <taxon>Bacteria</taxon>
        <taxon>Bacillati</taxon>
        <taxon>Cyanobacteriota</taxon>
        <taxon>Cyanophyceae</taxon>
        <taxon>Oscillatoriophycideae</taxon>
        <taxon>Chroococcales</taxon>
        <taxon>Microcystaceae</taxon>
        <taxon>Pannus</taxon>
    </lineage>
</organism>
<evidence type="ECO:0000313" key="8">
    <source>
        <dbReference type="Proteomes" id="UP001328733"/>
    </source>
</evidence>
<dbReference type="Gene3D" id="3.60.120.10">
    <property type="entry name" value="Anthranilate synthase"/>
    <property type="match status" value="1"/>
</dbReference>
<dbReference type="GO" id="GO:0008909">
    <property type="term" value="F:isochorismate synthase activity"/>
    <property type="evidence" value="ECO:0007669"/>
    <property type="project" value="UniProtKB-EC"/>
</dbReference>
<gene>
    <name evidence="7" type="ORF">V0288_10745</name>
</gene>
<protein>
    <recommendedName>
        <fullName evidence="3">isochorismate synthase</fullName>
        <ecNumber evidence="3">5.4.4.2</ecNumber>
    </recommendedName>
    <alternativeName>
        <fullName evidence="5">Isochorismate mutase</fullName>
    </alternativeName>
</protein>
<evidence type="ECO:0000256" key="1">
    <source>
        <dbReference type="ARBA" id="ARBA00000799"/>
    </source>
</evidence>
<reference evidence="7 8" key="1">
    <citation type="submission" date="2024-01" db="EMBL/GenBank/DDBJ databases">
        <title>Genomic insights into the taxonomy and metabolism of the cyanobacterium Pannus brasiliensis CCIBt3594.</title>
        <authorList>
            <person name="Machado M."/>
            <person name="Botero N.B."/>
            <person name="Andreote A.P.D."/>
            <person name="Feitosa A.M.T."/>
            <person name="Popin R."/>
            <person name="Sivonen K."/>
            <person name="Fiore M.F."/>
        </authorList>
    </citation>
    <scope>NUCLEOTIDE SEQUENCE [LARGE SCALE GENOMIC DNA]</scope>
    <source>
        <strain evidence="7 8">CCIBt3594</strain>
    </source>
</reference>
<evidence type="ECO:0000256" key="3">
    <source>
        <dbReference type="ARBA" id="ARBA00012824"/>
    </source>
</evidence>
<accession>A0AAW9QUN6</accession>
<comment type="caution">
    <text evidence="7">The sequence shown here is derived from an EMBL/GenBank/DDBJ whole genome shotgun (WGS) entry which is preliminary data.</text>
</comment>
<dbReference type="Pfam" id="PF00425">
    <property type="entry name" value="Chorismate_bind"/>
    <property type="match status" value="1"/>
</dbReference>
<sequence>MTPAVPRVPYPDRPIADFPGLYRFLRDCQSRLAGNGTSPVISFCQKISPVDLLEILGVISLSSPTVYYWENRREETAVLGYGNALSATFPSYQRFSKARQFIETSQKKILKIDRYSDITPRVFCSFTFFDSDLSSPFPPATIALPKFQIVQRRADYYLLANLPLSADLAIEPSIEEITEQLQLLQKHPRNVLRFPRAYRERESRDYRIHPTYDFQAAVTDALRSIEARRFSKLVLANALDVISPVPFDIVTCLDNLRERYPDCSVFAVSDGRGHHFIGASPERLLSVRDGQLSTDALAGSAPRGRNPIEDDALAGKLLASEKERREHQAVSDFIAGKLSELGLNPRLSPFRLLKLSNIQHLWTPIHATLPDAIHPLEIIARLHPTPAVAGVPTEIALAEIRQYETFERSLYAAPFGWIDGRGNSEFIVGIRSALIEGDRARLYAGAGIVAGSDPERELAEIQLKFQALLNALL</sequence>
<dbReference type="PANTHER" id="PTHR42839:SF2">
    <property type="entry name" value="ISOCHORISMATE SYNTHASE ENTC"/>
    <property type="match status" value="1"/>
</dbReference>
<proteinExistence type="inferred from homology"/>
<dbReference type="InterPro" id="IPR005801">
    <property type="entry name" value="ADC_synthase"/>
</dbReference>
<keyword evidence="4 7" id="KW-0413">Isomerase</keyword>
<evidence type="ECO:0000256" key="5">
    <source>
        <dbReference type="ARBA" id="ARBA00041564"/>
    </source>
</evidence>
<dbReference type="AlphaFoldDB" id="A0AAW9QUN6"/>
<dbReference type="InterPro" id="IPR015890">
    <property type="entry name" value="Chorismate_C"/>
</dbReference>